<proteinExistence type="predicted"/>
<reference evidence="1 2" key="1">
    <citation type="submission" date="2020-02" db="EMBL/GenBank/DDBJ databases">
        <title>Draft genome sequence of Haematococcus lacustris strain NIES-144.</title>
        <authorList>
            <person name="Morimoto D."/>
            <person name="Nakagawa S."/>
            <person name="Yoshida T."/>
            <person name="Sawayama S."/>
        </authorList>
    </citation>
    <scope>NUCLEOTIDE SEQUENCE [LARGE SCALE GENOMIC DNA]</scope>
    <source>
        <strain evidence="1 2">NIES-144</strain>
    </source>
</reference>
<gene>
    <name evidence="1" type="ORF">HaLaN_15706</name>
</gene>
<dbReference type="Proteomes" id="UP000485058">
    <property type="component" value="Unassembled WGS sequence"/>
</dbReference>
<keyword evidence="2" id="KW-1185">Reference proteome</keyword>
<comment type="caution">
    <text evidence="1">The sequence shown here is derived from an EMBL/GenBank/DDBJ whole genome shotgun (WGS) entry which is preliminary data.</text>
</comment>
<feature type="non-terminal residue" evidence="1">
    <location>
        <position position="1"/>
    </location>
</feature>
<dbReference type="EMBL" id="BLLF01001366">
    <property type="protein sequence ID" value="GFH18840.1"/>
    <property type="molecule type" value="Genomic_DNA"/>
</dbReference>
<organism evidence="1 2">
    <name type="scientific">Haematococcus lacustris</name>
    <name type="common">Green alga</name>
    <name type="synonym">Haematococcus pluvialis</name>
    <dbReference type="NCBI Taxonomy" id="44745"/>
    <lineage>
        <taxon>Eukaryota</taxon>
        <taxon>Viridiplantae</taxon>
        <taxon>Chlorophyta</taxon>
        <taxon>core chlorophytes</taxon>
        <taxon>Chlorophyceae</taxon>
        <taxon>CS clade</taxon>
        <taxon>Chlamydomonadales</taxon>
        <taxon>Haematococcaceae</taxon>
        <taxon>Haematococcus</taxon>
    </lineage>
</organism>
<protein>
    <submittedName>
        <fullName evidence="1">Uncharacterized protein</fullName>
    </submittedName>
</protein>
<accession>A0A699ZBP7</accession>
<evidence type="ECO:0000313" key="1">
    <source>
        <dbReference type="EMBL" id="GFH18840.1"/>
    </source>
</evidence>
<feature type="non-terminal residue" evidence="1">
    <location>
        <position position="46"/>
    </location>
</feature>
<name>A0A699ZBP7_HAELA</name>
<sequence length="46" mass="4908">MSANWLYHEKQIGQELDRLESELLLGGAKGAGEAGNVDGSGMFSIQ</sequence>
<dbReference type="AlphaFoldDB" id="A0A699ZBP7"/>
<evidence type="ECO:0000313" key="2">
    <source>
        <dbReference type="Proteomes" id="UP000485058"/>
    </source>
</evidence>